<keyword evidence="2" id="KW-1185">Reference proteome</keyword>
<dbReference type="AlphaFoldDB" id="A0AAV4QPN0"/>
<accession>A0AAV4QPN0</accession>
<sequence>MAHQLVKLTSTMPSETYPFFSRSGAWASGNADGRPWGIPSRMFQKKSSVHPARNDENEGLVAIKELKEPFKKLGRLPGDGVIF</sequence>
<reference evidence="1 2" key="1">
    <citation type="submission" date="2021-06" db="EMBL/GenBank/DDBJ databases">
        <title>Caerostris extrusa draft genome.</title>
        <authorList>
            <person name="Kono N."/>
            <person name="Arakawa K."/>
        </authorList>
    </citation>
    <scope>NUCLEOTIDE SEQUENCE [LARGE SCALE GENOMIC DNA]</scope>
</reference>
<comment type="caution">
    <text evidence="1">The sequence shown here is derived from an EMBL/GenBank/DDBJ whole genome shotgun (WGS) entry which is preliminary data.</text>
</comment>
<protein>
    <submittedName>
        <fullName evidence="1">Uncharacterized protein</fullName>
    </submittedName>
</protein>
<evidence type="ECO:0000313" key="2">
    <source>
        <dbReference type="Proteomes" id="UP001054945"/>
    </source>
</evidence>
<gene>
    <name evidence="1" type="ORF">CEXT_506471</name>
</gene>
<dbReference type="Proteomes" id="UP001054945">
    <property type="component" value="Unassembled WGS sequence"/>
</dbReference>
<evidence type="ECO:0000313" key="1">
    <source>
        <dbReference type="EMBL" id="GIY11370.1"/>
    </source>
</evidence>
<proteinExistence type="predicted"/>
<name>A0AAV4QPN0_CAEEX</name>
<organism evidence="1 2">
    <name type="scientific">Caerostris extrusa</name>
    <name type="common">Bark spider</name>
    <name type="synonym">Caerostris bankana</name>
    <dbReference type="NCBI Taxonomy" id="172846"/>
    <lineage>
        <taxon>Eukaryota</taxon>
        <taxon>Metazoa</taxon>
        <taxon>Ecdysozoa</taxon>
        <taxon>Arthropoda</taxon>
        <taxon>Chelicerata</taxon>
        <taxon>Arachnida</taxon>
        <taxon>Araneae</taxon>
        <taxon>Araneomorphae</taxon>
        <taxon>Entelegynae</taxon>
        <taxon>Araneoidea</taxon>
        <taxon>Araneidae</taxon>
        <taxon>Caerostris</taxon>
    </lineage>
</organism>
<dbReference type="EMBL" id="BPLR01006640">
    <property type="protein sequence ID" value="GIY11370.1"/>
    <property type="molecule type" value="Genomic_DNA"/>
</dbReference>